<name>A0ABS0EX53_9BURK</name>
<organism evidence="1 2">
    <name type="scientific">Herminiimonas contaminans</name>
    <dbReference type="NCBI Taxonomy" id="1111140"/>
    <lineage>
        <taxon>Bacteria</taxon>
        <taxon>Pseudomonadati</taxon>
        <taxon>Pseudomonadota</taxon>
        <taxon>Betaproteobacteria</taxon>
        <taxon>Burkholderiales</taxon>
        <taxon>Oxalobacteraceae</taxon>
        <taxon>Herminiimonas</taxon>
    </lineage>
</organism>
<gene>
    <name evidence="1" type="ORF">IXC47_15570</name>
</gene>
<evidence type="ECO:0000313" key="2">
    <source>
        <dbReference type="Proteomes" id="UP000657372"/>
    </source>
</evidence>
<comment type="caution">
    <text evidence="1">The sequence shown here is derived from an EMBL/GenBank/DDBJ whole genome shotgun (WGS) entry which is preliminary data.</text>
</comment>
<protein>
    <recommendedName>
        <fullName evidence="3">Nucleic acid-binding protein</fullName>
    </recommendedName>
</protein>
<keyword evidence="2" id="KW-1185">Reference proteome</keyword>
<dbReference type="Proteomes" id="UP000657372">
    <property type="component" value="Unassembled WGS sequence"/>
</dbReference>
<evidence type="ECO:0000313" key="1">
    <source>
        <dbReference type="EMBL" id="MBF8179103.1"/>
    </source>
</evidence>
<evidence type="ECO:0008006" key="3">
    <source>
        <dbReference type="Google" id="ProtNLM"/>
    </source>
</evidence>
<accession>A0ABS0EX53</accession>
<dbReference type="EMBL" id="JADOEL010000015">
    <property type="protein sequence ID" value="MBF8179103.1"/>
    <property type="molecule type" value="Genomic_DNA"/>
</dbReference>
<reference evidence="1 2" key="1">
    <citation type="submission" date="2020-11" db="EMBL/GenBank/DDBJ databases">
        <title>WGS of Herminiimonas contaminans strain Marseille-Q4544 isolated from planarians Schmidtea mediterranea.</title>
        <authorList>
            <person name="Kangale L."/>
        </authorList>
    </citation>
    <scope>NUCLEOTIDE SEQUENCE [LARGE SCALE GENOMIC DNA]</scope>
    <source>
        <strain evidence="1 2">Marseille-Q4544</strain>
    </source>
</reference>
<dbReference type="RefSeq" id="WP_195876221.1">
    <property type="nucleotide sequence ID" value="NZ_JADOEL010000015.1"/>
</dbReference>
<sequence length="199" mass="22327">MPLLPTPENREWYFRIPAIVMDTCGVTWFLKRADGIAELNMLSKNYSIIVPAQVLYEIGFGDPSTVSENEKKFQEIFSAQRKVKMMTFAAAQEANLVNSPGIAVVEPGDFEWDTSKRRIIRHTVSTHGAVMSKQKKELAFDGLMHACARNLGMPICTTNLGDFQKLNRAAAALAHDYPVPIFTPEQLYLSLTSDQYPIL</sequence>
<proteinExistence type="predicted"/>
<dbReference type="Gene3D" id="3.40.50.1010">
    <property type="entry name" value="5'-nuclease"/>
    <property type="match status" value="1"/>
</dbReference>